<evidence type="ECO:0000313" key="2">
    <source>
        <dbReference type="Proteomes" id="UP001283361"/>
    </source>
</evidence>
<dbReference type="EMBL" id="JAWDGP010006556">
    <property type="protein sequence ID" value="KAK3739055.1"/>
    <property type="molecule type" value="Genomic_DNA"/>
</dbReference>
<gene>
    <name evidence="1" type="ORF">RRG08_025144</name>
</gene>
<reference evidence="1" key="1">
    <citation type="journal article" date="2023" name="G3 (Bethesda)">
        <title>A reference genome for the long-term kleptoplast-retaining sea slug Elysia crispata morphotype clarki.</title>
        <authorList>
            <person name="Eastman K.E."/>
            <person name="Pendleton A.L."/>
            <person name="Shaikh M.A."/>
            <person name="Suttiyut T."/>
            <person name="Ogas R."/>
            <person name="Tomko P."/>
            <person name="Gavelis G."/>
            <person name="Widhalm J.R."/>
            <person name="Wisecaver J.H."/>
        </authorList>
    </citation>
    <scope>NUCLEOTIDE SEQUENCE</scope>
    <source>
        <strain evidence="1">ECLA1</strain>
    </source>
</reference>
<accession>A0AAE1CVK2</accession>
<comment type="caution">
    <text evidence="1">The sequence shown here is derived from an EMBL/GenBank/DDBJ whole genome shotgun (WGS) entry which is preliminary data.</text>
</comment>
<sequence>MTLQEAAEYHIDYCTTELCNQRYRFFRQATYSIFCPLICVGERKFGKEEEAESTQASFMDRLNITTSWVDNPGVLGWTRDPFVRCLVQQISDLGGQRCVTQRWPVFTTEVNHLLPTDEFYYRTRIDQFVKKQGLPKYTLA</sequence>
<proteinExistence type="predicted"/>
<name>A0AAE1CVK2_9GAST</name>
<dbReference type="Proteomes" id="UP001283361">
    <property type="component" value="Unassembled WGS sequence"/>
</dbReference>
<organism evidence="1 2">
    <name type="scientific">Elysia crispata</name>
    <name type="common">lettuce slug</name>
    <dbReference type="NCBI Taxonomy" id="231223"/>
    <lineage>
        <taxon>Eukaryota</taxon>
        <taxon>Metazoa</taxon>
        <taxon>Spiralia</taxon>
        <taxon>Lophotrochozoa</taxon>
        <taxon>Mollusca</taxon>
        <taxon>Gastropoda</taxon>
        <taxon>Heterobranchia</taxon>
        <taxon>Euthyneura</taxon>
        <taxon>Panpulmonata</taxon>
        <taxon>Sacoglossa</taxon>
        <taxon>Placobranchoidea</taxon>
        <taxon>Plakobranchidae</taxon>
        <taxon>Elysia</taxon>
    </lineage>
</organism>
<protein>
    <submittedName>
        <fullName evidence="1">Uncharacterized protein</fullName>
    </submittedName>
</protein>
<dbReference type="AlphaFoldDB" id="A0AAE1CVK2"/>
<evidence type="ECO:0000313" key="1">
    <source>
        <dbReference type="EMBL" id="KAK3739055.1"/>
    </source>
</evidence>
<keyword evidence="2" id="KW-1185">Reference proteome</keyword>